<dbReference type="EMBL" id="BJYZ01000003">
    <property type="protein sequence ID" value="GEO36903.1"/>
    <property type="molecule type" value="Genomic_DNA"/>
</dbReference>
<comment type="caution">
    <text evidence="1">The sequence shown here is derived from an EMBL/GenBank/DDBJ whole genome shotgun (WGS) entry which is preliminary data.</text>
</comment>
<organism evidence="1 2">
    <name type="scientific">Skermanella aerolata</name>
    <dbReference type="NCBI Taxonomy" id="393310"/>
    <lineage>
        <taxon>Bacteria</taxon>
        <taxon>Pseudomonadati</taxon>
        <taxon>Pseudomonadota</taxon>
        <taxon>Alphaproteobacteria</taxon>
        <taxon>Rhodospirillales</taxon>
        <taxon>Azospirillaceae</taxon>
        <taxon>Skermanella</taxon>
    </lineage>
</organism>
<proteinExistence type="predicted"/>
<dbReference type="AlphaFoldDB" id="A0A512DK99"/>
<reference evidence="1 2" key="1">
    <citation type="submission" date="2019-07" db="EMBL/GenBank/DDBJ databases">
        <title>Whole genome shotgun sequence of Skermanella aerolata NBRC 106429.</title>
        <authorList>
            <person name="Hosoyama A."/>
            <person name="Uohara A."/>
            <person name="Ohji S."/>
            <person name="Ichikawa N."/>
        </authorList>
    </citation>
    <scope>NUCLEOTIDE SEQUENCE [LARGE SCALE GENOMIC DNA]</scope>
    <source>
        <strain evidence="1 2">NBRC 106429</strain>
    </source>
</reference>
<name>A0A512DK99_9PROT</name>
<sequence>MADHDSPGRGSRAVGSQYRLRQIAHERGFGDLPRAMLTFQRHQRNDRGLGCTDAIDIAVADTGWKEGCHPDTRIPDIAGRLAVKVLLRTERPPAR</sequence>
<evidence type="ECO:0000313" key="2">
    <source>
        <dbReference type="Proteomes" id="UP000321523"/>
    </source>
</evidence>
<protein>
    <submittedName>
        <fullName evidence="1">Uncharacterized protein</fullName>
    </submittedName>
</protein>
<gene>
    <name evidence="1" type="ORF">SAE02_10510</name>
</gene>
<keyword evidence="2" id="KW-1185">Reference proteome</keyword>
<dbReference type="Proteomes" id="UP000321523">
    <property type="component" value="Unassembled WGS sequence"/>
</dbReference>
<evidence type="ECO:0000313" key="1">
    <source>
        <dbReference type="EMBL" id="GEO36903.1"/>
    </source>
</evidence>
<accession>A0A512DK99</accession>